<dbReference type="Pfam" id="PF04865">
    <property type="entry name" value="Baseplate_J"/>
    <property type="match status" value="1"/>
</dbReference>
<dbReference type="Pfam" id="PF26078">
    <property type="entry name" value="Baseplate_J_M"/>
    <property type="match status" value="1"/>
</dbReference>
<evidence type="ECO:0000259" key="4">
    <source>
        <dbReference type="Pfam" id="PF26079"/>
    </source>
</evidence>
<sequence>MAEIPRYLEDQTEEQIMQRMLDRLPADLDKSEGSFLWDAEAPVAFMLSEAALWAQELLRRGFASTAASSDPNFRSEELDLRAGEHGLTRRDAVAAQGLVRFAGTPGKVIPAGTVVATLADEVSAEASLEYETVGRLELDAEGYGVVGVRALVAGKESNVPAGTVTVLSTPVSGVTSVTNVEVIKGGADIEADTALLERFYAKVRNQGTSGNKSQYVQWASEVPGVGATRVIPLWKGPGTVGLYLLDTDKRAAGSDLVAAVQKYVDPTQDGQGEGVAPAGPVVTVMPAEEVPMNIQVKLTLASDATLADVRALIERGVTAYLKQLAFADPLVRYTRIAAILLDIPPIIDYSELTVNGVSDQNIEVAASQVAVLGMVDADMQSKGTEMDLLYQAMDETLDQFFVRTATWGLDFWEQELGIETDRLKPVEQRRAVVESKLRGAGKFSGRQVANVAEAYAGGKVDVTFQPEAWSFTVSFVDTMGIPPNMDDLKRAIDELKPAHMAVEYKYRYLVWDDLDNKQMTWDELDAASLTWNELEVWA</sequence>
<evidence type="ECO:0000259" key="3">
    <source>
        <dbReference type="Pfam" id="PF26078"/>
    </source>
</evidence>
<comment type="similarity">
    <text evidence="1">Belongs to the Mu gp47/PBSX XkdT family.</text>
</comment>
<feature type="domain" description="Baseplate protein J-like barrel" evidence="2">
    <location>
        <begin position="99"/>
        <end position="186"/>
    </location>
</feature>
<dbReference type="InterPro" id="IPR058531">
    <property type="entry name" value="Baseplate_J_M"/>
</dbReference>
<evidence type="ECO:0000313" key="6">
    <source>
        <dbReference type="Proteomes" id="UP000702964"/>
    </source>
</evidence>
<dbReference type="Proteomes" id="UP000702964">
    <property type="component" value="Unassembled WGS sequence"/>
</dbReference>
<reference evidence="5" key="1">
    <citation type="journal article" date="2015" name="Genom Data">
        <title>Draft genome sequences of Phytophthora kernoviae and Phytophthora ramorum lineage EU2 from Scotland.</title>
        <authorList>
            <person name="Sambles C."/>
            <person name="Schlenzig A."/>
            <person name="O'Neill P."/>
            <person name="Grant M."/>
            <person name="Studholme D.J."/>
        </authorList>
    </citation>
    <scope>NUCLEOTIDE SEQUENCE</scope>
    <source>
        <strain evidence="5">00238/432</strain>
    </source>
</reference>
<dbReference type="InterPro" id="IPR052399">
    <property type="entry name" value="Phage_Baseplate_Assmbl_Protein"/>
</dbReference>
<feature type="domain" description="Baseplate J-like C-terminal" evidence="4">
    <location>
        <begin position="292"/>
        <end position="375"/>
    </location>
</feature>
<protein>
    <recommendedName>
        <fullName evidence="7">Baseplate protein J-like domain-containing protein</fullName>
    </recommendedName>
</protein>
<reference evidence="5" key="2">
    <citation type="submission" date="2020-02" db="EMBL/GenBank/DDBJ databases">
        <authorList>
            <person name="Studholme D.J."/>
        </authorList>
    </citation>
    <scope>NUCLEOTIDE SEQUENCE</scope>
    <source>
        <strain evidence="5">00238/432</strain>
    </source>
</reference>
<gene>
    <name evidence="5" type="ORF">G195_001890</name>
</gene>
<evidence type="ECO:0000259" key="2">
    <source>
        <dbReference type="Pfam" id="PF04865"/>
    </source>
</evidence>
<proteinExistence type="inferred from homology"/>
<feature type="domain" description="Baseplate J-like central" evidence="3">
    <location>
        <begin position="208"/>
        <end position="286"/>
    </location>
</feature>
<dbReference type="InterPro" id="IPR006949">
    <property type="entry name" value="Barrel_Baseplate_J-like"/>
</dbReference>
<name>A0A8J4STS6_9STRA</name>
<evidence type="ECO:0000313" key="5">
    <source>
        <dbReference type="EMBL" id="KAF4323891.1"/>
    </source>
</evidence>
<dbReference type="Pfam" id="PF26079">
    <property type="entry name" value="Baseplate_J_C"/>
    <property type="match status" value="1"/>
</dbReference>
<dbReference type="AlphaFoldDB" id="A0A8J4STS6"/>
<organism evidence="5 6">
    <name type="scientific">Phytophthora kernoviae 00238/432</name>
    <dbReference type="NCBI Taxonomy" id="1284355"/>
    <lineage>
        <taxon>Eukaryota</taxon>
        <taxon>Sar</taxon>
        <taxon>Stramenopiles</taxon>
        <taxon>Oomycota</taxon>
        <taxon>Peronosporomycetes</taxon>
        <taxon>Peronosporales</taxon>
        <taxon>Peronosporaceae</taxon>
        <taxon>Phytophthora</taxon>
    </lineage>
</organism>
<comment type="caution">
    <text evidence="5">The sequence shown here is derived from an EMBL/GenBank/DDBJ whole genome shotgun (WGS) entry which is preliminary data.</text>
</comment>
<evidence type="ECO:0008006" key="7">
    <source>
        <dbReference type="Google" id="ProtNLM"/>
    </source>
</evidence>
<dbReference type="PANTHER" id="PTHR37829:SF3">
    <property type="entry name" value="PROTEIN JAYE-RELATED"/>
    <property type="match status" value="1"/>
</dbReference>
<dbReference type="EMBL" id="AOFI03000030">
    <property type="protein sequence ID" value="KAF4323891.1"/>
    <property type="molecule type" value="Genomic_DNA"/>
</dbReference>
<dbReference type="Pfam" id="PF10076">
    <property type="entry name" value="Phage_Mu_Gp48"/>
    <property type="match status" value="1"/>
</dbReference>
<accession>A0A8J4STS6</accession>
<dbReference type="InterPro" id="IPR058530">
    <property type="entry name" value="Baseplate_J-like_C"/>
</dbReference>
<dbReference type="InterPro" id="IPR018755">
    <property type="entry name" value="Phage_Mu_Gp48"/>
</dbReference>
<dbReference type="PANTHER" id="PTHR37829">
    <property type="entry name" value="PHAGE-LIKE ELEMENT PBSX PROTEIN XKDT"/>
    <property type="match status" value="1"/>
</dbReference>
<evidence type="ECO:0000256" key="1">
    <source>
        <dbReference type="ARBA" id="ARBA00038087"/>
    </source>
</evidence>